<dbReference type="RefSeq" id="WP_317489121.1">
    <property type="nucleotide sequence ID" value="NZ_CP136051.1"/>
</dbReference>
<sequence length="316" mass="34954">MKSLLKLNTATAKAFFLIGIVNLYCQIGLGQQAPTSLANYFGAIRNGEQSSLPYQLLRQQGLLDDYIRVIDTNLSDSLSTVRKACYQSLDVMQKSSTAPAAKQQILALQLQGMADESPDIVGLSTQNLSSVPPSMFNASQKKTLIQTLDRQVAKKEVLIKMVGTLKDQSAAPALRQLSQPGNSAKVRWAAYLALSRLGDQTAINLVNNKVRGIEVNDDMVYDMAPSIIYTQQKQLYDYLVELLYSNEKNCESANPDQTNTINCAYRILELLAPQIVDFPIATTASGDLQTKSYQEALITAREWFSVHVDFQVKNTD</sequence>
<dbReference type="Pfam" id="PF13646">
    <property type="entry name" value="HEAT_2"/>
    <property type="match status" value="1"/>
</dbReference>
<dbReference type="EMBL" id="CP136051">
    <property type="protein sequence ID" value="WOK06397.1"/>
    <property type="molecule type" value="Genomic_DNA"/>
</dbReference>
<dbReference type="Gene3D" id="1.25.10.10">
    <property type="entry name" value="Leucine-rich Repeat Variant"/>
    <property type="match status" value="1"/>
</dbReference>
<evidence type="ECO:0000313" key="1">
    <source>
        <dbReference type="EMBL" id="WOK06397.1"/>
    </source>
</evidence>
<gene>
    <name evidence="1" type="ORF">RT717_25305</name>
</gene>
<accession>A0ABZ0IS34</accession>
<organism evidence="1 2">
    <name type="scientific">Imperialibacter roseus</name>
    <dbReference type="NCBI Taxonomy" id="1324217"/>
    <lineage>
        <taxon>Bacteria</taxon>
        <taxon>Pseudomonadati</taxon>
        <taxon>Bacteroidota</taxon>
        <taxon>Cytophagia</taxon>
        <taxon>Cytophagales</taxon>
        <taxon>Flammeovirgaceae</taxon>
        <taxon>Imperialibacter</taxon>
    </lineage>
</organism>
<dbReference type="Proteomes" id="UP001302349">
    <property type="component" value="Chromosome"/>
</dbReference>
<keyword evidence="2" id="KW-1185">Reference proteome</keyword>
<proteinExistence type="predicted"/>
<dbReference type="SUPFAM" id="SSF48371">
    <property type="entry name" value="ARM repeat"/>
    <property type="match status" value="1"/>
</dbReference>
<reference evidence="1 2" key="1">
    <citation type="journal article" date="2023" name="Microbiol. Resour. Announc.">
        <title>Complete Genome Sequence of Imperialibacter roseus strain P4T.</title>
        <authorList>
            <person name="Tizabi D.R."/>
            <person name="Bachvaroff T."/>
            <person name="Hill R.T."/>
        </authorList>
    </citation>
    <scope>NUCLEOTIDE SEQUENCE [LARGE SCALE GENOMIC DNA]</scope>
    <source>
        <strain evidence="1 2">P4T</strain>
    </source>
</reference>
<dbReference type="InterPro" id="IPR011989">
    <property type="entry name" value="ARM-like"/>
</dbReference>
<name>A0ABZ0IS34_9BACT</name>
<protein>
    <submittedName>
        <fullName evidence="1">HEAT repeat domain-containing protein</fullName>
    </submittedName>
</protein>
<evidence type="ECO:0000313" key="2">
    <source>
        <dbReference type="Proteomes" id="UP001302349"/>
    </source>
</evidence>
<dbReference type="InterPro" id="IPR016024">
    <property type="entry name" value="ARM-type_fold"/>
</dbReference>